<sequence>MAGDERSAEDGAAPLRPPRPARRPVSGIIRLAAWGRDESGMHNGACRAVCGLEYEL</sequence>
<accession>A0A160DV75</accession>
<proteinExistence type="predicted"/>
<feature type="region of interest" description="Disordered" evidence="1">
    <location>
        <begin position="1"/>
        <end position="23"/>
    </location>
</feature>
<dbReference type="KEGG" id="dko:I596_1639"/>
<evidence type="ECO:0000313" key="3">
    <source>
        <dbReference type="Proteomes" id="UP000076830"/>
    </source>
</evidence>
<dbReference type="AlphaFoldDB" id="A0A160DV75"/>
<name>A0A160DV75_9GAMM</name>
<protein>
    <submittedName>
        <fullName evidence="2">Uncharacterized protein</fullName>
    </submittedName>
</protein>
<evidence type="ECO:0000256" key="1">
    <source>
        <dbReference type="SAM" id="MobiDB-lite"/>
    </source>
</evidence>
<dbReference type="EMBL" id="CP015249">
    <property type="protein sequence ID" value="ANB17663.1"/>
    <property type="molecule type" value="Genomic_DNA"/>
</dbReference>
<organism evidence="2 3">
    <name type="scientific">Dokdonella koreensis DS-123</name>
    <dbReference type="NCBI Taxonomy" id="1300342"/>
    <lineage>
        <taxon>Bacteria</taxon>
        <taxon>Pseudomonadati</taxon>
        <taxon>Pseudomonadota</taxon>
        <taxon>Gammaproteobacteria</taxon>
        <taxon>Lysobacterales</taxon>
        <taxon>Rhodanobacteraceae</taxon>
        <taxon>Dokdonella</taxon>
    </lineage>
</organism>
<dbReference type="Proteomes" id="UP000076830">
    <property type="component" value="Chromosome"/>
</dbReference>
<reference evidence="2 3" key="1">
    <citation type="submission" date="2016-04" db="EMBL/GenBank/DDBJ databases">
        <title>Complete genome sequence of Dokdonella koreensis DS-123T.</title>
        <authorList>
            <person name="Kim J.F."/>
            <person name="Lee H."/>
            <person name="Kwak M.-J."/>
        </authorList>
    </citation>
    <scope>NUCLEOTIDE SEQUENCE [LARGE SCALE GENOMIC DNA]</scope>
    <source>
        <strain evidence="2 3">DS-123</strain>
    </source>
</reference>
<keyword evidence="3" id="KW-1185">Reference proteome</keyword>
<evidence type="ECO:0000313" key="2">
    <source>
        <dbReference type="EMBL" id="ANB17663.1"/>
    </source>
</evidence>
<dbReference type="STRING" id="1300342.I596_1639"/>
<gene>
    <name evidence="2" type="ORF">I596_1639</name>
</gene>